<evidence type="ECO:0000313" key="3">
    <source>
        <dbReference type="EMBL" id="MDT0619751.1"/>
    </source>
</evidence>
<keyword evidence="1" id="KW-0812">Transmembrane</keyword>
<dbReference type="Pfam" id="PF09822">
    <property type="entry name" value="ABC_transp_aux"/>
    <property type="match status" value="1"/>
</dbReference>
<proteinExistence type="predicted"/>
<sequence>MRLQHVLTILLMIAVAALLVFVSGRYTLHADWTHANRNSLTPASMRILDTMPGEVRFTAYAYPGPTRQSIRDQLDRYRRADDSVSLTFVDPAEAPQQMRELGVRSDGEVRVNYDERDVTLDDLTEQTVTSALQRLAAGRDQWVVFLTGHGERDSQNEEPGGYSQFSAALGRQGLKTRPLNLGESPAIPDNTSVLVIASLQQSPLPGEVGMIRDYLDNGGNLLWLTDPSTPDPMPALAEALGLQWQSGTVIYPDYQALGTGHPALSLVVNYPRHPITERLDGLTLFPFAGGVTATDTTTWQAASLIRTPARSWLETGDLDGEDVSFSEEDGDRAGPVTIGMALERKTDGPESNGTQRVAALADSDFATNANLGTLGNRPFAMALIQWLAHRDSQIAVDIPTAPDASLTLAPWETRFIWLGFVLALPLLLLAIGLGRWWWRRRG</sequence>
<keyword evidence="1" id="KW-1133">Transmembrane helix</keyword>
<dbReference type="InterPro" id="IPR019196">
    <property type="entry name" value="ABC_transp_unknown"/>
</dbReference>
<name>A0ABU3BBA0_9GAMM</name>
<dbReference type="RefSeq" id="WP_311660386.1">
    <property type="nucleotide sequence ID" value="NZ_JAVRHY010000020.1"/>
</dbReference>
<evidence type="ECO:0000256" key="1">
    <source>
        <dbReference type="SAM" id="Phobius"/>
    </source>
</evidence>
<dbReference type="SUPFAM" id="SSF52317">
    <property type="entry name" value="Class I glutamine amidotransferase-like"/>
    <property type="match status" value="1"/>
</dbReference>
<accession>A0ABU3BBA0</accession>
<feature type="domain" description="ABC-type uncharacterised transport system" evidence="2">
    <location>
        <begin position="143"/>
        <end position="370"/>
    </location>
</feature>
<feature type="transmembrane region" description="Helical" evidence="1">
    <location>
        <begin position="415"/>
        <end position="438"/>
    </location>
</feature>
<dbReference type="Proteomes" id="UP001259982">
    <property type="component" value="Unassembled WGS sequence"/>
</dbReference>
<organism evidence="3 4">
    <name type="scientific">Spectribacter acetivorans</name>
    <dbReference type="NCBI Taxonomy" id="3075603"/>
    <lineage>
        <taxon>Bacteria</taxon>
        <taxon>Pseudomonadati</taxon>
        <taxon>Pseudomonadota</taxon>
        <taxon>Gammaproteobacteria</taxon>
        <taxon>Salinisphaerales</taxon>
        <taxon>Salinisphaeraceae</taxon>
        <taxon>Spectribacter</taxon>
    </lineage>
</organism>
<dbReference type="InterPro" id="IPR029062">
    <property type="entry name" value="Class_I_gatase-like"/>
</dbReference>
<keyword evidence="4" id="KW-1185">Reference proteome</keyword>
<reference evidence="3 4" key="1">
    <citation type="submission" date="2023-09" db="EMBL/GenBank/DDBJ databases">
        <authorList>
            <person name="Rey-Velasco X."/>
        </authorList>
    </citation>
    <scope>NUCLEOTIDE SEQUENCE [LARGE SCALE GENOMIC DNA]</scope>
    <source>
        <strain evidence="3 4">P385</strain>
    </source>
</reference>
<keyword evidence="1" id="KW-0472">Membrane</keyword>
<comment type="caution">
    <text evidence="3">The sequence shown here is derived from an EMBL/GenBank/DDBJ whole genome shotgun (WGS) entry which is preliminary data.</text>
</comment>
<evidence type="ECO:0000313" key="4">
    <source>
        <dbReference type="Proteomes" id="UP001259982"/>
    </source>
</evidence>
<protein>
    <submittedName>
        <fullName evidence="3">GldG family protein</fullName>
    </submittedName>
</protein>
<dbReference type="EMBL" id="JAVRHY010000020">
    <property type="protein sequence ID" value="MDT0619751.1"/>
    <property type="molecule type" value="Genomic_DNA"/>
</dbReference>
<evidence type="ECO:0000259" key="2">
    <source>
        <dbReference type="Pfam" id="PF09822"/>
    </source>
</evidence>
<gene>
    <name evidence="3" type="ORF">RM531_14835</name>
</gene>